<feature type="transmembrane region" description="Helical" evidence="6">
    <location>
        <begin position="434"/>
        <end position="455"/>
    </location>
</feature>
<dbReference type="EMBL" id="LBRM01000011">
    <property type="protein sequence ID" value="KKP97854.1"/>
    <property type="molecule type" value="Genomic_DNA"/>
</dbReference>
<gene>
    <name evidence="7" type="ORF">US05_C0011G0051</name>
</gene>
<dbReference type="NCBIfam" id="NF037982">
    <property type="entry name" value="Nramp_1"/>
    <property type="match status" value="1"/>
</dbReference>
<feature type="transmembrane region" description="Helical" evidence="6">
    <location>
        <begin position="221"/>
        <end position="239"/>
    </location>
</feature>
<feature type="transmembrane region" description="Helical" evidence="6">
    <location>
        <begin position="395"/>
        <end position="414"/>
    </location>
</feature>
<dbReference type="GO" id="GO:0034755">
    <property type="term" value="P:iron ion transmembrane transport"/>
    <property type="evidence" value="ECO:0007669"/>
    <property type="project" value="TreeGrafter"/>
</dbReference>
<dbReference type="Proteomes" id="UP000034606">
    <property type="component" value="Unassembled WGS sequence"/>
</dbReference>
<comment type="caution">
    <text evidence="7">The sequence shown here is derived from an EMBL/GenBank/DDBJ whole genome shotgun (WGS) entry which is preliminary data.</text>
</comment>
<dbReference type="Pfam" id="PF01566">
    <property type="entry name" value="Nramp"/>
    <property type="match status" value="1"/>
</dbReference>
<name>A0A0G0DTK9_9BACT</name>
<dbReference type="GO" id="GO:0005384">
    <property type="term" value="F:manganese ion transmembrane transporter activity"/>
    <property type="evidence" value="ECO:0007669"/>
    <property type="project" value="TreeGrafter"/>
</dbReference>
<feature type="transmembrane region" description="Helical" evidence="6">
    <location>
        <begin position="369"/>
        <end position="389"/>
    </location>
</feature>
<reference evidence="7 8" key="1">
    <citation type="journal article" date="2015" name="Nature">
        <title>rRNA introns, odd ribosomes, and small enigmatic genomes across a large radiation of phyla.</title>
        <authorList>
            <person name="Brown C.T."/>
            <person name="Hug L.A."/>
            <person name="Thomas B.C."/>
            <person name="Sharon I."/>
            <person name="Castelle C.J."/>
            <person name="Singh A."/>
            <person name="Wilkins M.J."/>
            <person name="Williams K.H."/>
            <person name="Banfield J.F."/>
        </authorList>
    </citation>
    <scope>NUCLEOTIDE SEQUENCE [LARGE SCALE GENOMIC DNA]</scope>
</reference>
<comment type="subcellular location">
    <subcellularLocation>
        <location evidence="1">Membrane</location>
        <topology evidence="1">Multi-pass membrane protein</topology>
    </subcellularLocation>
</comment>
<evidence type="ECO:0000313" key="8">
    <source>
        <dbReference type="Proteomes" id="UP000034606"/>
    </source>
</evidence>
<dbReference type="InterPro" id="IPR001046">
    <property type="entry name" value="NRAMP_fam"/>
</dbReference>
<dbReference type="PANTHER" id="PTHR11706">
    <property type="entry name" value="SOLUTE CARRIER PROTEIN FAMILY 11 MEMBER"/>
    <property type="match status" value="1"/>
</dbReference>
<feature type="transmembrane region" description="Helical" evidence="6">
    <location>
        <begin position="280"/>
        <end position="302"/>
    </location>
</feature>
<evidence type="ECO:0000256" key="1">
    <source>
        <dbReference type="ARBA" id="ARBA00004141"/>
    </source>
</evidence>
<accession>A0A0G0DTK9</accession>
<proteinExistence type="predicted"/>
<keyword evidence="3 6" id="KW-0812">Transmembrane</keyword>
<dbReference type="PANTHER" id="PTHR11706:SF33">
    <property type="entry name" value="NATURAL RESISTANCE-ASSOCIATED MACROPHAGE PROTEIN 2"/>
    <property type="match status" value="1"/>
</dbReference>
<feature type="transmembrane region" description="Helical" evidence="6">
    <location>
        <begin position="322"/>
        <end position="348"/>
    </location>
</feature>
<organism evidence="7 8">
    <name type="scientific">Candidatus Nomurabacteria bacterium GW2011_GWA1_36_15</name>
    <dbReference type="NCBI Taxonomy" id="1618728"/>
    <lineage>
        <taxon>Bacteria</taxon>
        <taxon>Candidatus Nomuraibacteriota</taxon>
    </lineage>
</organism>
<dbReference type="GO" id="GO:0005886">
    <property type="term" value="C:plasma membrane"/>
    <property type="evidence" value="ECO:0007669"/>
    <property type="project" value="TreeGrafter"/>
</dbReference>
<dbReference type="PATRIC" id="fig|1618728.3.peg.453"/>
<feature type="transmembrane region" description="Helical" evidence="6">
    <location>
        <begin position="118"/>
        <end position="136"/>
    </location>
</feature>
<evidence type="ECO:0000256" key="3">
    <source>
        <dbReference type="ARBA" id="ARBA00022692"/>
    </source>
</evidence>
<keyword evidence="4 6" id="KW-1133">Transmembrane helix</keyword>
<sequence>MRGSILGKIFNTPNRVLKKSVELEREIRDDLENEKPVKEVKEYWKTLGPGLTTGAADDDPSGIATYSQMGASRGFDLIWLSLFSFPLMGAIQEMCARIGLTTGVGLATNIKRHFSKKILYICTLLLLFANVFNIGADLGAMAKGAQLIFPGIEFAFLVLGFAALSLGLQIFIPYKKYSKYLKYLALVLFAYVFSAFSVVTNWGEVFKHLVVPIISFSKDEIILICAAFGTTISPYLFFWQTSQEVEEQILKGEETEKARRTLNTNENIHKMRIDVWSGMFFSNLIMFFIIATSAAVLFGSGITNIATAADAALALKPFAGNFAFTLFAIGIVGVGLLAIPILAGSVSYAMSEAFNWKEGLYRKLKQATAFYGVIIIAMILGIVLNFIGLDPIKTLIYSAVLNGIISPVILFFIVQISASEKIMGDFKNKRLTNIIGWLTVGLLFAVSLTAVIFILR</sequence>
<keyword evidence="2" id="KW-0813">Transport</keyword>
<evidence type="ECO:0000256" key="2">
    <source>
        <dbReference type="ARBA" id="ARBA00022448"/>
    </source>
</evidence>
<keyword evidence="5 6" id="KW-0472">Membrane</keyword>
<feature type="transmembrane region" description="Helical" evidence="6">
    <location>
        <begin position="183"/>
        <end position="201"/>
    </location>
</feature>
<dbReference type="AlphaFoldDB" id="A0A0G0DTK9"/>
<evidence type="ECO:0000256" key="5">
    <source>
        <dbReference type="ARBA" id="ARBA00023136"/>
    </source>
</evidence>
<dbReference type="GO" id="GO:0015086">
    <property type="term" value="F:cadmium ion transmembrane transporter activity"/>
    <property type="evidence" value="ECO:0007669"/>
    <property type="project" value="TreeGrafter"/>
</dbReference>
<evidence type="ECO:0000256" key="6">
    <source>
        <dbReference type="SAM" id="Phobius"/>
    </source>
</evidence>
<protein>
    <submittedName>
        <fullName evidence="7">Natural resistance-associated macrophage protein</fullName>
    </submittedName>
</protein>
<evidence type="ECO:0000313" key="7">
    <source>
        <dbReference type="EMBL" id="KKP97854.1"/>
    </source>
</evidence>
<feature type="transmembrane region" description="Helical" evidence="6">
    <location>
        <begin position="148"/>
        <end position="171"/>
    </location>
</feature>
<evidence type="ECO:0000256" key="4">
    <source>
        <dbReference type="ARBA" id="ARBA00022989"/>
    </source>
</evidence>